<dbReference type="EMBL" id="JACAZI010000022">
    <property type="protein sequence ID" value="KAF7336815.1"/>
    <property type="molecule type" value="Genomic_DNA"/>
</dbReference>
<evidence type="ECO:0000313" key="2">
    <source>
        <dbReference type="Proteomes" id="UP000620124"/>
    </source>
</evidence>
<dbReference type="Proteomes" id="UP000620124">
    <property type="component" value="Unassembled WGS sequence"/>
</dbReference>
<organism evidence="1 2">
    <name type="scientific">Mycena venus</name>
    <dbReference type="NCBI Taxonomy" id="2733690"/>
    <lineage>
        <taxon>Eukaryota</taxon>
        <taxon>Fungi</taxon>
        <taxon>Dikarya</taxon>
        <taxon>Basidiomycota</taxon>
        <taxon>Agaricomycotina</taxon>
        <taxon>Agaricomycetes</taxon>
        <taxon>Agaricomycetidae</taxon>
        <taxon>Agaricales</taxon>
        <taxon>Marasmiineae</taxon>
        <taxon>Mycenaceae</taxon>
        <taxon>Mycena</taxon>
    </lineage>
</organism>
<sequence length="367" mass="40351">MRNAQAIAAKEYASNSAQPPRLFFLAASALTYLSSVETPKVSSVGFVITEPHPSLPRLPLRRRWHPPEDIHVALSYNVSSFTTSNITYPTSLHTSIDPIANIDFDFDGLNMVYVTASSLARRLHSKTRVPWWTSFLQLLRAAFVVGGLAFRIGLGLDETKESLDEFIAVVNAILHPTMDRLCRVARYVLNLISAREVLFMITCLEFSPSTPLTFDDLIDLDKVVLTYVAIYSSASREDGPAMVDPGGNASRTAFILGEIAVRVGLGNGEELRAVIDLTRPRIVRFCRRHAFLCASALAPYRLIEAELNPDLLYIMTSLPLPFEVPLPRLFSALALNGTVVSVLACRFFSGPHLAPPSFSSSNPTGPT</sequence>
<gene>
    <name evidence="1" type="ORF">MVEN_02117300</name>
</gene>
<proteinExistence type="predicted"/>
<name>A0A8H6XA71_9AGAR</name>
<comment type="caution">
    <text evidence="1">The sequence shown here is derived from an EMBL/GenBank/DDBJ whole genome shotgun (WGS) entry which is preliminary data.</text>
</comment>
<evidence type="ECO:0000313" key="1">
    <source>
        <dbReference type="EMBL" id="KAF7336815.1"/>
    </source>
</evidence>
<reference evidence="1" key="1">
    <citation type="submission" date="2020-05" db="EMBL/GenBank/DDBJ databases">
        <title>Mycena genomes resolve the evolution of fungal bioluminescence.</title>
        <authorList>
            <person name="Tsai I.J."/>
        </authorList>
    </citation>
    <scope>NUCLEOTIDE SEQUENCE</scope>
    <source>
        <strain evidence="1">CCC161011</strain>
    </source>
</reference>
<keyword evidence="2" id="KW-1185">Reference proteome</keyword>
<dbReference type="OrthoDB" id="3104014at2759"/>
<protein>
    <submittedName>
        <fullName evidence="1">Uncharacterized protein</fullName>
    </submittedName>
</protein>
<dbReference type="AlphaFoldDB" id="A0A8H6XA71"/>
<accession>A0A8H6XA71</accession>